<evidence type="ECO:0000313" key="3">
    <source>
        <dbReference type="Proteomes" id="UP000317982"/>
    </source>
</evidence>
<dbReference type="AlphaFoldDB" id="A0A545AVD6"/>
<dbReference type="GO" id="GO:0016787">
    <property type="term" value="F:hydrolase activity"/>
    <property type="evidence" value="ECO:0007669"/>
    <property type="project" value="UniProtKB-KW"/>
</dbReference>
<dbReference type="SUPFAM" id="SSF53474">
    <property type="entry name" value="alpha/beta-Hydrolases"/>
    <property type="match status" value="1"/>
</dbReference>
<dbReference type="OrthoDB" id="5422338at2"/>
<gene>
    <name evidence="2" type="ORF">FL583_09370</name>
</gene>
<sequence>MTQEPPFERRRRPELVLLPGMLGDADAWDPVAERLMDVATIRVGRIDLDETIADAAAGALADAPPEFALAGHSLGAIVALEMVRQEPHRIKRLALLNSSGRAPTDAQREAWRGWDERVAAGEFDAVAGELAEATLPAGRRDLVPVNVRMASSVGPAGFRRELAVQQSRTDARPGLATIAVPTLVIRGDLDEVSPAALQQELADGIPGARLHVLPGVGHLSPLEAPDAVASLLRQWLHG</sequence>
<keyword evidence="3" id="KW-1185">Reference proteome</keyword>
<dbReference type="Proteomes" id="UP000317982">
    <property type="component" value="Unassembled WGS sequence"/>
</dbReference>
<dbReference type="PANTHER" id="PTHR43433">
    <property type="entry name" value="HYDROLASE, ALPHA/BETA FOLD FAMILY PROTEIN"/>
    <property type="match status" value="1"/>
</dbReference>
<reference evidence="2 3" key="1">
    <citation type="submission" date="2019-07" db="EMBL/GenBank/DDBJ databases">
        <title>Cryptosporangium phraense sp. nov., isolated from plant litter.</title>
        <authorList>
            <person name="Suriyachadkun C."/>
        </authorList>
    </citation>
    <scope>NUCLEOTIDE SEQUENCE [LARGE SCALE GENOMIC DNA]</scope>
    <source>
        <strain evidence="2 3">A-T 5661</strain>
    </source>
</reference>
<accession>A0A545AVD6</accession>
<dbReference type="InterPro" id="IPR029058">
    <property type="entry name" value="AB_hydrolase_fold"/>
</dbReference>
<organism evidence="2 3">
    <name type="scientific">Cryptosporangium phraense</name>
    <dbReference type="NCBI Taxonomy" id="2593070"/>
    <lineage>
        <taxon>Bacteria</taxon>
        <taxon>Bacillati</taxon>
        <taxon>Actinomycetota</taxon>
        <taxon>Actinomycetes</taxon>
        <taxon>Cryptosporangiales</taxon>
        <taxon>Cryptosporangiaceae</taxon>
        <taxon>Cryptosporangium</taxon>
    </lineage>
</organism>
<keyword evidence="2" id="KW-0378">Hydrolase</keyword>
<comment type="caution">
    <text evidence="2">The sequence shown here is derived from an EMBL/GenBank/DDBJ whole genome shotgun (WGS) entry which is preliminary data.</text>
</comment>
<dbReference type="PANTHER" id="PTHR43433:SF4">
    <property type="entry name" value="NON-HEME CHLOROPEROXIDASE-RELATED"/>
    <property type="match status" value="1"/>
</dbReference>
<evidence type="ECO:0000259" key="1">
    <source>
        <dbReference type="Pfam" id="PF12697"/>
    </source>
</evidence>
<dbReference type="Gene3D" id="3.40.50.1820">
    <property type="entry name" value="alpha/beta hydrolase"/>
    <property type="match status" value="1"/>
</dbReference>
<dbReference type="PRINTS" id="PR00111">
    <property type="entry name" value="ABHYDROLASE"/>
</dbReference>
<protein>
    <submittedName>
        <fullName evidence="2">Alpha/beta fold hydrolase</fullName>
    </submittedName>
</protein>
<dbReference type="EMBL" id="VIRS01000005">
    <property type="protein sequence ID" value="TQS45299.1"/>
    <property type="molecule type" value="Genomic_DNA"/>
</dbReference>
<dbReference type="InterPro" id="IPR050471">
    <property type="entry name" value="AB_hydrolase"/>
</dbReference>
<dbReference type="Pfam" id="PF12697">
    <property type="entry name" value="Abhydrolase_6"/>
    <property type="match status" value="1"/>
</dbReference>
<evidence type="ECO:0000313" key="2">
    <source>
        <dbReference type="EMBL" id="TQS45299.1"/>
    </source>
</evidence>
<dbReference type="InterPro" id="IPR000073">
    <property type="entry name" value="AB_hydrolase_1"/>
</dbReference>
<proteinExistence type="predicted"/>
<dbReference type="RefSeq" id="WP_142704164.1">
    <property type="nucleotide sequence ID" value="NZ_VIRS01000005.1"/>
</dbReference>
<name>A0A545AVD6_9ACTN</name>
<feature type="domain" description="AB hydrolase-1" evidence="1">
    <location>
        <begin position="15"/>
        <end position="230"/>
    </location>
</feature>
<dbReference type="InParanoid" id="A0A545AVD6"/>